<evidence type="ECO:0008006" key="2">
    <source>
        <dbReference type="Google" id="ProtNLM"/>
    </source>
</evidence>
<reference evidence="1" key="1">
    <citation type="journal article" date="2015" name="Nature">
        <title>Complex archaea that bridge the gap between prokaryotes and eukaryotes.</title>
        <authorList>
            <person name="Spang A."/>
            <person name="Saw J.H."/>
            <person name="Jorgensen S.L."/>
            <person name="Zaremba-Niedzwiedzka K."/>
            <person name="Martijn J."/>
            <person name="Lind A.E."/>
            <person name="van Eijk R."/>
            <person name="Schleper C."/>
            <person name="Guy L."/>
            <person name="Ettema T.J."/>
        </authorList>
    </citation>
    <scope>NUCLEOTIDE SEQUENCE</scope>
</reference>
<proteinExistence type="predicted"/>
<dbReference type="AlphaFoldDB" id="A0A0F9L666"/>
<name>A0A0F9L666_9ZZZZ</name>
<accession>A0A0F9L666</accession>
<evidence type="ECO:0000313" key="1">
    <source>
        <dbReference type="EMBL" id="KKM82751.1"/>
    </source>
</evidence>
<sequence>MLFTKAKLVVIVKSSLKKLRNLDKKLLEINVNERTITHKLAEYLQQNFPELNVDCEYNRFEGNATETKVKRLNLPTDNINWDDTEAKTIFPDIIVHKRGSRGKNILVIEVKKSSSTVPEVYDRNKLIAFTEDPYNYELGLFLKIGMEDSEDTMDWYSNGVRTLE</sequence>
<gene>
    <name evidence="1" type="ORF">LCGC14_1316370</name>
</gene>
<protein>
    <recommendedName>
        <fullName evidence="2">Type I restriction enzyme R protein N-terminal domain-containing protein</fullName>
    </recommendedName>
</protein>
<dbReference type="EMBL" id="LAZR01007813">
    <property type="protein sequence ID" value="KKM82751.1"/>
    <property type="molecule type" value="Genomic_DNA"/>
</dbReference>
<organism evidence="1">
    <name type="scientific">marine sediment metagenome</name>
    <dbReference type="NCBI Taxonomy" id="412755"/>
    <lineage>
        <taxon>unclassified sequences</taxon>
        <taxon>metagenomes</taxon>
        <taxon>ecological metagenomes</taxon>
    </lineage>
</organism>
<comment type="caution">
    <text evidence="1">The sequence shown here is derived from an EMBL/GenBank/DDBJ whole genome shotgun (WGS) entry which is preliminary data.</text>
</comment>